<proteinExistence type="predicted"/>
<dbReference type="EMBL" id="CP002453">
    <property type="protein sequence ID" value="ADV51190.1"/>
    <property type="molecule type" value="Genomic_DNA"/>
</dbReference>
<dbReference type="OrthoDB" id="1440611at2"/>
<sequence length="156" mass="17698">MKKIIGLLFVITTLTASCKNTNKKTATDTSTDSTTSQTDALFETAWMNDLSLNNGRKWEANKETTEGVLKMQTLLQSETTHTIEEYVHLAGKLNVVKNEVVKECTMEGASHDNLHLWLYPLIKKIKAFSEVKSLEEALKLKQSIEEHLKVYATYFQ</sequence>
<dbReference type="KEGG" id="cao:Celal_3946"/>
<keyword evidence="2" id="KW-1185">Reference proteome</keyword>
<name>E6XD03_CELAD</name>
<dbReference type="HOGENOM" id="CLU_142887_0_0_10"/>
<dbReference type="AlphaFoldDB" id="E6XD03"/>
<evidence type="ECO:0000313" key="2">
    <source>
        <dbReference type="Proteomes" id="UP000008634"/>
    </source>
</evidence>
<evidence type="ECO:0000313" key="1">
    <source>
        <dbReference type="EMBL" id="ADV51190.1"/>
    </source>
</evidence>
<protein>
    <recommendedName>
        <fullName evidence="3">Lipoprotein</fullName>
    </recommendedName>
</protein>
<reference evidence="1 2" key="1">
    <citation type="journal article" date="2010" name="Stand. Genomic Sci.">
        <title>Complete genome sequence of Cellulophaga algicola type strain (IC166).</title>
        <authorList>
            <person name="Abt B."/>
            <person name="Lu M."/>
            <person name="Misra M."/>
            <person name="Han C."/>
            <person name="Nolan M."/>
            <person name="Lucas S."/>
            <person name="Hammon N."/>
            <person name="Deshpande S."/>
            <person name="Cheng J.F."/>
            <person name="Tapia R."/>
            <person name="Goodwin L."/>
            <person name="Pitluck S."/>
            <person name="Liolios K."/>
            <person name="Pagani I."/>
            <person name="Ivanova N."/>
            <person name="Mavromatis K."/>
            <person name="Ovchinikova G."/>
            <person name="Pati A."/>
            <person name="Chen A."/>
            <person name="Palaniappan K."/>
            <person name="Land M."/>
            <person name="Hauser L."/>
            <person name="Chang Y.J."/>
            <person name="Jeffries C.D."/>
            <person name="Detter J.C."/>
            <person name="Brambilla E."/>
            <person name="Rohde M."/>
            <person name="Tindall B.J."/>
            <person name="Goker M."/>
            <person name="Woyke T."/>
            <person name="Bristow J."/>
            <person name="Eisen J.A."/>
            <person name="Markowitz V."/>
            <person name="Hugenholtz P."/>
            <person name="Kyrpides N.C."/>
            <person name="Klenk H.P."/>
            <person name="Lapidus A."/>
        </authorList>
    </citation>
    <scope>NUCLEOTIDE SEQUENCE [LARGE SCALE GENOMIC DNA]</scope>
    <source>
        <strain evidence="2">DSM 14237 / IC166 / ACAM 630</strain>
    </source>
</reference>
<dbReference type="PROSITE" id="PS51257">
    <property type="entry name" value="PROKAR_LIPOPROTEIN"/>
    <property type="match status" value="1"/>
</dbReference>
<evidence type="ECO:0008006" key="3">
    <source>
        <dbReference type="Google" id="ProtNLM"/>
    </source>
</evidence>
<accession>E6XD03</accession>
<dbReference type="Proteomes" id="UP000008634">
    <property type="component" value="Chromosome"/>
</dbReference>
<dbReference type="RefSeq" id="WP_013552639.1">
    <property type="nucleotide sequence ID" value="NC_014934.1"/>
</dbReference>
<organism evidence="1 2">
    <name type="scientific">Cellulophaga algicola (strain DSM 14237 / IC166 / ACAM 630)</name>
    <dbReference type="NCBI Taxonomy" id="688270"/>
    <lineage>
        <taxon>Bacteria</taxon>
        <taxon>Pseudomonadati</taxon>
        <taxon>Bacteroidota</taxon>
        <taxon>Flavobacteriia</taxon>
        <taxon>Flavobacteriales</taxon>
        <taxon>Flavobacteriaceae</taxon>
        <taxon>Cellulophaga</taxon>
    </lineage>
</organism>
<dbReference type="eggNOG" id="ENOG50329R5">
    <property type="taxonomic scope" value="Bacteria"/>
</dbReference>
<dbReference type="STRING" id="688270.Celal_3946"/>
<gene>
    <name evidence="1" type="ordered locus">Celal_3946</name>
</gene>